<reference evidence="9" key="1">
    <citation type="submission" date="2020-06" db="EMBL/GenBank/DDBJ databases">
        <authorList>
            <person name="Li T."/>
            <person name="Hu X."/>
            <person name="Zhang T."/>
            <person name="Song X."/>
            <person name="Zhang H."/>
            <person name="Dai N."/>
            <person name="Sheng W."/>
            <person name="Hou X."/>
            <person name="Wei L."/>
        </authorList>
    </citation>
    <scope>NUCLEOTIDE SEQUENCE</scope>
    <source>
        <strain evidence="9">G02</strain>
        <tissue evidence="9">Leaf</tissue>
    </source>
</reference>
<gene>
    <name evidence="9" type="ORF">Sradi_6217700</name>
</gene>
<dbReference type="Gene3D" id="4.10.60.10">
    <property type="entry name" value="Zinc finger, CCHC-type"/>
    <property type="match status" value="1"/>
</dbReference>
<dbReference type="InterPro" id="IPR057670">
    <property type="entry name" value="SH3_retrovirus"/>
</dbReference>
<keyword evidence="3" id="KW-0064">Aspartyl protease</keyword>
<evidence type="ECO:0000313" key="9">
    <source>
        <dbReference type="EMBL" id="KAL0303496.1"/>
    </source>
</evidence>
<dbReference type="PANTHER" id="PTHR42648:SF27">
    <property type="entry name" value="RNA-DIRECTED DNA POLYMERASE"/>
    <property type="match status" value="1"/>
</dbReference>
<evidence type="ECO:0000256" key="2">
    <source>
        <dbReference type="ARBA" id="ARBA00022723"/>
    </source>
</evidence>
<dbReference type="GO" id="GO:0015074">
    <property type="term" value="P:DNA integration"/>
    <property type="evidence" value="ECO:0007669"/>
    <property type="project" value="InterPro"/>
</dbReference>
<evidence type="ECO:0000259" key="7">
    <source>
        <dbReference type="PROSITE" id="PS50158"/>
    </source>
</evidence>
<accession>A0AAW2K9G6</accession>
<sequence length="1110" mass="126134">MASNSNQNTLSNFSYRAVLEKEKLNGANFLDWERQLRIVLKQEKKVGVLDAPLPEKPADDASATEKTAYEASKEQSQDVACLMLLSMVPELQKQFEDMEAYDIIIQLKAMFGKAARVERFETVTAILESRQKDDEPVGPHVLRMIRLFENLESLGVPLGNELATDIILYTLHKGYANFVVNYHMNSLDKTVHELLGMLKTAEKSIKGEPQKNVLMVQKKKNTFKKGGNKNKKKASGKQGTGKTVAKTTKPKNGPSPDQKCFYCNQGGHWKRNCPKYLKDLKNGSVASTSGIYVIEINITSSSSWVLDTGYVSHICSNVQGLRRTRELGKGEVDLRVGNGARVAALAVGTYVLSLPSGLTLELNNCYYVPSVNRNLISVSTLDSEGFHFKIQDNSFSIHKNAMCYGTAHCVNGLYLLDLDKQIFHVNNSKRLKSKDSNPTYLWHCRLGHINKKRIQKLHNDGILNSFDYESFDICESCLLGKLTKTPFSGTGERASDLLGLIHTDVCGPMNTAARGGYSYFITFTDDLSRYGYVYLMKHKYEVFDKFKKFQNEVQNQLGKTIKSLRSDRGGEYLSQEFIDHLKSCELRPKLSKKTPYEIWVGRVPKLFFLRVWGCQAYVKRLQPEKLEPRSDKVFFVGYPKETKGYYFYNQSENKVFVARDGVFLESQLLSEKTSGRNIHLEEIQNDQPQITSPVGAQEVVSTSVEQTTDVVKPIRRTSRKSNPPKRNPLEGYLINDGYHVFLLDMDEPTTYKAVMASTDSEKWLIAMKSEMESMYDNKVWNLVDLPKGTRPIECKWIYKIKTDMDGKIVVYKARLVAKGFKQIHGIDYDETFSPVAMLKSIRILLAIASYFDYEIWQMDVKTAFLNGYLEEEVYMTQPEGFVDPRNPKKVCKLQRSIYGLKQASRSWNLRFDEAIKEFGFLKNPEEACVYKKLSGSNIVFLVLYVDDILIIGNNIPMLKSVKTWLGKCFSMKDLGEAQYILVKNILKYLNRTKDYFLTYGGEYELCVKGYTDASFQTDKDDYRSQSGYVFILNGGAISWKSSKQNMVADSTTEAEYIAAAEAAKEAVWIKNFIFELGVVPSVASPIEFIVTTMELSHKQKNQRLTKSPSM</sequence>
<evidence type="ECO:0000256" key="5">
    <source>
        <dbReference type="PROSITE-ProRule" id="PRU00047"/>
    </source>
</evidence>
<evidence type="ECO:0000256" key="1">
    <source>
        <dbReference type="ARBA" id="ARBA00022670"/>
    </source>
</evidence>
<dbReference type="PROSITE" id="PS50158">
    <property type="entry name" value="ZF_CCHC"/>
    <property type="match status" value="1"/>
</dbReference>
<name>A0AAW2K9G6_SESRA</name>
<keyword evidence="4" id="KW-0378">Hydrolase</keyword>
<keyword evidence="2" id="KW-0479">Metal-binding</keyword>
<dbReference type="InterPro" id="IPR001584">
    <property type="entry name" value="Integrase_cat-core"/>
</dbReference>
<proteinExistence type="predicted"/>
<feature type="domain" description="Integrase catalytic" evidence="8">
    <location>
        <begin position="482"/>
        <end position="593"/>
    </location>
</feature>
<dbReference type="SUPFAM" id="SSF57756">
    <property type="entry name" value="Retrovirus zinc finger-like domains"/>
    <property type="match status" value="1"/>
</dbReference>
<dbReference type="PANTHER" id="PTHR42648">
    <property type="entry name" value="TRANSPOSASE, PUTATIVE-RELATED"/>
    <property type="match status" value="1"/>
</dbReference>
<keyword evidence="1" id="KW-0645">Protease</keyword>
<dbReference type="InterPro" id="IPR039537">
    <property type="entry name" value="Retrotran_Ty1/copia-like"/>
</dbReference>
<dbReference type="Pfam" id="PF00098">
    <property type="entry name" value="zf-CCHC"/>
    <property type="match status" value="1"/>
</dbReference>
<dbReference type="AlphaFoldDB" id="A0AAW2K9G6"/>
<dbReference type="GO" id="GO:0006508">
    <property type="term" value="P:proteolysis"/>
    <property type="evidence" value="ECO:0007669"/>
    <property type="project" value="UniProtKB-KW"/>
</dbReference>
<keyword evidence="5" id="KW-0863">Zinc-finger</keyword>
<dbReference type="InterPro" id="IPR025724">
    <property type="entry name" value="GAG-pre-integrase_dom"/>
</dbReference>
<dbReference type="SUPFAM" id="SSF56672">
    <property type="entry name" value="DNA/RNA polymerases"/>
    <property type="match status" value="1"/>
</dbReference>
<feature type="domain" description="CCHC-type" evidence="7">
    <location>
        <begin position="259"/>
        <end position="275"/>
    </location>
</feature>
<dbReference type="Gene3D" id="3.30.420.10">
    <property type="entry name" value="Ribonuclease H-like superfamily/Ribonuclease H"/>
    <property type="match status" value="1"/>
</dbReference>
<feature type="compositionally biased region" description="Basic residues" evidence="6">
    <location>
        <begin position="221"/>
        <end position="235"/>
    </location>
</feature>
<protein>
    <submittedName>
        <fullName evidence="9">Retrovirus-related Pol polyprotein from transposon TNT 1-94</fullName>
    </submittedName>
</protein>
<evidence type="ECO:0000256" key="3">
    <source>
        <dbReference type="ARBA" id="ARBA00022750"/>
    </source>
</evidence>
<dbReference type="Pfam" id="PF00665">
    <property type="entry name" value="rve"/>
    <property type="match status" value="1"/>
</dbReference>
<dbReference type="GO" id="GO:0008270">
    <property type="term" value="F:zinc ion binding"/>
    <property type="evidence" value="ECO:0007669"/>
    <property type="project" value="UniProtKB-KW"/>
</dbReference>
<reference evidence="9" key="2">
    <citation type="journal article" date="2024" name="Plant">
        <title>Genomic evolution and insights into agronomic trait innovations of Sesamum species.</title>
        <authorList>
            <person name="Miao H."/>
            <person name="Wang L."/>
            <person name="Qu L."/>
            <person name="Liu H."/>
            <person name="Sun Y."/>
            <person name="Le M."/>
            <person name="Wang Q."/>
            <person name="Wei S."/>
            <person name="Zheng Y."/>
            <person name="Lin W."/>
            <person name="Duan Y."/>
            <person name="Cao H."/>
            <person name="Xiong S."/>
            <person name="Wang X."/>
            <person name="Wei L."/>
            <person name="Li C."/>
            <person name="Ma Q."/>
            <person name="Ju M."/>
            <person name="Zhao R."/>
            <person name="Li G."/>
            <person name="Mu C."/>
            <person name="Tian Q."/>
            <person name="Mei H."/>
            <person name="Zhang T."/>
            <person name="Gao T."/>
            <person name="Zhang H."/>
        </authorList>
    </citation>
    <scope>NUCLEOTIDE SEQUENCE</scope>
    <source>
        <strain evidence="9">G02</strain>
    </source>
</reference>
<dbReference type="CDD" id="cd09272">
    <property type="entry name" value="RNase_HI_RT_Ty1"/>
    <property type="match status" value="1"/>
</dbReference>
<dbReference type="SMART" id="SM00343">
    <property type="entry name" value="ZnF_C2HC"/>
    <property type="match status" value="1"/>
</dbReference>
<feature type="region of interest" description="Disordered" evidence="6">
    <location>
        <begin position="221"/>
        <end position="256"/>
    </location>
</feature>
<dbReference type="InterPro" id="IPR043502">
    <property type="entry name" value="DNA/RNA_pol_sf"/>
</dbReference>
<dbReference type="PROSITE" id="PS50994">
    <property type="entry name" value="INTEGRASE"/>
    <property type="match status" value="1"/>
</dbReference>
<dbReference type="Pfam" id="PF13976">
    <property type="entry name" value="gag_pre-integrs"/>
    <property type="match status" value="1"/>
</dbReference>
<organism evidence="9">
    <name type="scientific">Sesamum radiatum</name>
    <name type="common">Black benniseed</name>
    <dbReference type="NCBI Taxonomy" id="300843"/>
    <lineage>
        <taxon>Eukaryota</taxon>
        <taxon>Viridiplantae</taxon>
        <taxon>Streptophyta</taxon>
        <taxon>Embryophyta</taxon>
        <taxon>Tracheophyta</taxon>
        <taxon>Spermatophyta</taxon>
        <taxon>Magnoliopsida</taxon>
        <taxon>eudicotyledons</taxon>
        <taxon>Gunneridae</taxon>
        <taxon>Pentapetalae</taxon>
        <taxon>asterids</taxon>
        <taxon>lamiids</taxon>
        <taxon>Lamiales</taxon>
        <taxon>Pedaliaceae</taxon>
        <taxon>Sesamum</taxon>
    </lineage>
</organism>
<dbReference type="InterPro" id="IPR036397">
    <property type="entry name" value="RNaseH_sf"/>
</dbReference>
<dbReference type="Pfam" id="PF07727">
    <property type="entry name" value="RVT_2"/>
    <property type="match status" value="1"/>
</dbReference>
<dbReference type="SUPFAM" id="SSF53098">
    <property type="entry name" value="Ribonuclease H-like"/>
    <property type="match status" value="1"/>
</dbReference>
<dbReference type="InterPro" id="IPR013103">
    <property type="entry name" value="RVT_2"/>
</dbReference>
<dbReference type="InterPro" id="IPR054722">
    <property type="entry name" value="PolX-like_BBD"/>
</dbReference>
<keyword evidence="5" id="KW-0862">Zinc</keyword>
<dbReference type="InterPro" id="IPR012337">
    <property type="entry name" value="RNaseH-like_sf"/>
</dbReference>
<evidence type="ECO:0000256" key="4">
    <source>
        <dbReference type="ARBA" id="ARBA00022801"/>
    </source>
</evidence>
<evidence type="ECO:0000259" key="8">
    <source>
        <dbReference type="PROSITE" id="PS50994"/>
    </source>
</evidence>
<dbReference type="InterPro" id="IPR001878">
    <property type="entry name" value="Znf_CCHC"/>
</dbReference>
<dbReference type="Pfam" id="PF22936">
    <property type="entry name" value="Pol_BBD"/>
    <property type="match status" value="1"/>
</dbReference>
<comment type="caution">
    <text evidence="9">The sequence shown here is derived from an EMBL/GenBank/DDBJ whole genome shotgun (WGS) entry which is preliminary data.</text>
</comment>
<dbReference type="GO" id="GO:0004190">
    <property type="term" value="F:aspartic-type endopeptidase activity"/>
    <property type="evidence" value="ECO:0007669"/>
    <property type="project" value="UniProtKB-KW"/>
</dbReference>
<dbReference type="EMBL" id="JACGWJ010000029">
    <property type="protein sequence ID" value="KAL0303496.1"/>
    <property type="molecule type" value="Genomic_DNA"/>
</dbReference>
<dbReference type="Pfam" id="PF25597">
    <property type="entry name" value="SH3_retrovirus"/>
    <property type="match status" value="1"/>
</dbReference>
<dbReference type="InterPro" id="IPR036875">
    <property type="entry name" value="Znf_CCHC_sf"/>
</dbReference>
<dbReference type="GO" id="GO:0003676">
    <property type="term" value="F:nucleic acid binding"/>
    <property type="evidence" value="ECO:0007669"/>
    <property type="project" value="InterPro"/>
</dbReference>
<dbReference type="Pfam" id="PF14223">
    <property type="entry name" value="Retrotran_gag_2"/>
    <property type="match status" value="1"/>
</dbReference>
<evidence type="ECO:0000256" key="6">
    <source>
        <dbReference type="SAM" id="MobiDB-lite"/>
    </source>
</evidence>